<keyword evidence="5 11" id="KW-0547">Nucleotide-binding</keyword>
<comment type="function">
    <text evidence="11">A type II topoisomerase that negatively supercoils closed circular double-stranded (ds) DNA in an ATP-dependent manner to modulate DNA topology and maintain chromosomes in an underwound state. Negative supercoiling favors strand separation, and DNA replication, transcription, recombination and repair, all of which involve strand separation. Also able to catalyze the interconversion of other topological isomers of dsDNA rings, including catenanes and knotted rings. Type II topoisomerases break and join 2 DNA strands simultaneously in an ATP-dependent manner.</text>
</comment>
<feature type="binding site" evidence="11">
    <location>
        <position position="524"/>
    </location>
    <ligand>
        <name>Mg(2+)</name>
        <dbReference type="ChEBI" id="CHEBI:18420"/>
        <label>2</label>
    </ligand>
</feature>
<evidence type="ECO:0000256" key="3">
    <source>
        <dbReference type="ARBA" id="ARBA00022490"/>
    </source>
</evidence>
<evidence type="ECO:0000256" key="4">
    <source>
        <dbReference type="ARBA" id="ARBA00022723"/>
    </source>
</evidence>
<keyword evidence="3 11" id="KW-0963">Cytoplasm</keyword>
<dbReference type="InterPro" id="IPR013506">
    <property type="entry name" value="Topo_IIA_bsu_dom2"/>
</dbReference>
<proteinExistence type="inferred from homology"/>
<feature type="binding site" evidence="11">
    <location>
        <position position="522"/>
    </location>
    <ligand>
        <name>Mg(2+)</name>
        <dbReference type="ChEBI" id="CHEBI:18420"/>
        <label>2</label>
    </ligand>
</feature>
<dbReference type="InterPro" id="IPR014721">
    <property type="entry name" value="Ribsml_uS5_D2-typ_fold_subgr"/>
</dbReference>
<feature type="site" description="Interaction with DNA" evidence="11">
    <location>
        <position position="473"/>
    </location>
</feature>
<dbReference type="InterPro" id="IPR041423">
    <property type="entry name" value="GyrB_insert"/>
</dbReference>
<dbReference type="PROSITE" id="PS00177">
    <property type="entry name" value="TOPOISOMERASE_II"/>
    <property type="match status" value="1"/>
</dbReference>
<comment type="miscellaneous">
    <text evidence="11">Few gyrases are as efficient as E.coli at forming negative supercoils. Not all organisms have 2 type II topoisomerases; in organisms with a single type II topoisomerase this enzyme also has to decatenate newly replicated chromosomes.</text>
</comment>
<keyword evidence="10 11" id="KW-0413">Isomerase</keyword>
<keyword evidence="7 11" id="KW-0460">Magnesium</keyword>
<dbReference type="Gene3D" id="3.40.50.670">
    <property type="match status" value="2"/>
</dbReference>
<dbReference type="Pfam" id="PF02518">
    <property type="entry name" value="HATPase_c"/>
    <property type="match status" value="1"/>
</dbReference>
<dbReference type="Pfam" id="PF21249">
    <property type="entry name" value="GyrB_hook"/>
    <property type="match status" value="1"/>
</dbReference>
<dbReference type="Proteomes" id="UP001489897">
    <property type="component" value="Unassembled WGS sequence"/>
</dbReference>
<reference evidence="13 14" key="1">
    <citation type="submission" date="2024-01" db="EMBL/GenBank/DDBJ databases">
        <title>The diversity of rhizobia nodulating Mimosa spp. in eleven states of Brazil covering several biomes is determined by host plant, location, and edaphic factors.</title>
        <authorList>
            <person name="Rouws L."/>
            <person name="Barauna A."/>
            <person name="Beukes C."/>
            <person name="De Faria S.M."/>
            <person name="Gross E."/>
            <person name="Dos Reis Junior F.B."/>
            <person name="Simon M."/>
            <person name="Maluk M."/>
            <person name="Odee D.W."/>
            <person name="Kenicer G."/>
            <person name="Young J.P.W."/>
            <person name="Reis V.M."/>
            <person name="Zilli J."/>
            <person name="James E.K."/>
        </authorList>
    </citation>
    <scope>NUCLEOTIDE SEQUENCE [LARGE SCALE GENOMIC DNA]</scope>
    <source>
        <strain evidence="13 14">JPY167</strain>
    </source>
</reference>
<dbReference type="InterPro" id="IPR049353">
    <property type="entry name" value="GyrB_hook"/>
</dbReference>
<feature type="binding site" evidence="11">
    <location>
        <position position="522"/>
    </location>
    <ligand>
        <name>Mg(2+)</name>
        <dbReference type="ChEBI" id="CHEBI:18420"/>
        <label>1</label>
        <note>catalytic</note>
    </ligand>
</feature>
<dbReference type="Gene3D" id="3.10.20.690">
    <property type="match status" value="1"/>
</dbReference>
<keyword evidence="14" id="KW-1185">Reference proteome</keyword>
<dbReference type="Gene3D" id="3.30.230.10">
    <property type="match status" value="1"/>
</dbReference>
<accession>A0ABU9RY37</accession>
<dbReference type="SMART" id="SM00387">
    <property type="entry name" value="HATPase_c"/>
    <property type="match status" value="1"/>
</dbReference>
<keyword evidence="4 11" id="KW-0479">Metal-binding</keyword>
<dbReference type="RefSeq" id="WP_342949136.1">
    <property type="nucleotide sequence ID" value="NZ_JAYMRV010000010.1"/>
</dbReference>
<dbReference type="EC" id="5.6.2.2" evidence="11"/>
<comment type="similarity">
    <text evidence="2 11">Belongs to the type II topoisomerase GyrB family.</text>
</comment>
<evidence type="ECO:0000256" key="5">
    <source>
        <dbReference type="ARBA" id="ARBA00022741"/>
    </source>
</evidence>
<dbReference type="CDD" id="cd16928">
    <property type="entry name" value="HATPase_GyrB-like"/>
    <property type="match status" value="1"/>
</dbReference>
<dbReference type="InterPro" id="IPR011557">
    <property type="entry name" value="GyrB"/>
</dbReference>
<dbReference type="NCBIfam" id="TIGR01059">
    <property type="entry name" value="gyrB"/>
    <property type="match status" value="1"/>
</dbReference>
<evidence type="ECO:0000256" key="10">
    <source>
        <dbReference type="ARBA" id="ARBA00023235"/>
    </source>
</evidence>
<dbReference type="InterPro" id="IPR018522">
    <property type="entry name" value="TopoIIA_CS"/>
</dbReference>
<dbReference type="InterPro" id="IPR034160">
    <property type="entry name" value="TOPRIM_GyrB"/>
</dbReference>
<dbReference type="SUPFAM" id="SSF54211">
    <property type="entry name" value="Ribosomal protein S5 domain 2-like"/>
    <property type="match status" value="1"/>
</dbReference>
<dbReference type="Pfam" id="PF00986">
    <property type="entry name" value="DNA_gyraseB_C"/>
    <property type="match status" value="1"/>
</dbReference>
<dbReference type="InterPro" id="IPR002288">
    <property type="entry name" value="DNA_gyrase_B_C"/>
</dbReference>
<dbReference type="PANTHER" id="PTHR45866">
    <property type="entry name" value="DNA GYRASE/TOPOISOMERASE SUBUNIT B"/>
    <property type="match status" value="1"/>
</dbReference>
<evidence type="ECO:0000256" key="7">
    <source>
        <dbReference type="ARBA" id="ARBA00022842"/>
    </source>
</evidence>
<evidence type="ECO:0000313" key="13">
    <source>
        <dbReference type="EMBL" id="MEM5424993.1"/>
    </source>
</evidence>
<dbReference type="SUPFAM" id="SSF56719">
    <property type="entry name" value="Type II DNA topoisomerase"/>
    <property type="match status" value="1"/>
</dbReference>
<dbReference type="InterPro" id="IPR003594">
    <property type="entry name" value="HATPase_dom"/>
</dbReference>
<evidence type="ECO:0000256" key="6">
    <source>
        <dbReference type="ARBA" id="ARBA00022840"/>
    </source>
</evidence>
<name>A0ABU9RY37_9BURK</name>
<dbReference type="EMBL" id="JAYMRV010000010">
    <property type="protein sequence ID" value="MEM5424993.1"/>
    <property type="molecule type" value="Genomic_DNA"/>
</dbReference>
<dbReference type="Pfam" id="PF00204">
    <property type="entry name" value="DNA_gyraseB"/>
    <property type="match status" value="1"/>
</dbReference>
<keyword evidence="6 11" id="KW-0067">ATP-binding</keyword>
<comment type="subunit">
    <text evidence="11">Heterotetramer, composed of two GyrA and two GyrB chains. In the heterotetramer, GyrA contains the active site tyrosine that forms a transient covalent intermediate with DNA, while GyrB binds cofactors and catalyzes ATP hydrolysis.</text>
</comment>
<evidence type="ECO:0000256" key="2">
    <source>
        <dbReference type="ARBA" id="ARBA00010708"/>
    </source>
</evidence>
<dbReference type="Pfam" id="PF18053">
    <property type="entry name" value="GyrB_insert"/>
    <property type="match status" value="1"/>
</dbReference>
<gene>
    <name evidence="11 13" type="primary">gyrB</name>
    <name evidence="13" type="ORF">VSR73_28490</name>
</gene>
<dbReference type="PRINTS" id="PR01159">
    <property type="entry name" value="DNAGYRASEB"/>
</dbReference>
<protein>
    <recommendedName>
        <fullName evidence="11">DNA gyrase subunit B</fullName>
        <ecNumber evidence="11">5.6.2.2</ecNumber>
    </recommendedName>
</protein>
<evidence type="ECO:0000256" key="11">
    <source>
        <dbReference type="HAMAP-Rule" id="MF_01898"/>
    </source>
</evidence>
<dbReference type="InterPro" id="IPR013759">
    <property type="entry name" value="Topo_IIA_B_C"/>
</dbReference>
<dbReference type="PRINTS" id="PR00418">
    <property type="entry name" value="TPI2FAMILY"/>
</dbReference>
<dbReference type="SUPFAM" id="SSF55874">
    <property type="entry name" value="ATPase domain of HSP90 chaperone/DNA topoisomerase II/histidine kinase"/>
    <property type="match status" value="1"/>
</dbReference>
<dbReference type="Pfam" id="PF01751">
    <property type="entry name" value="Toprim"/>
    <property type="match status" value="1"/>
</dbReference>
<keyword evidence="9" id="KW-0238">DNA-binding</keyword>
<comment type="subcellular location">
    <subcellularLocation>
        <location evidence="11">Cytoplasm</location>
    </subcellularLocation>
</comment>
<dbReference type="Gene3D" id="3.30.565.10">
    <property type="entry name" value="Histidine kinase-like ATPase, C-terminal domain"/>
    <property type="match status" value="1"/>
</dbReference>
<keyword evidence="8 11" id="KW-0799">Topoisomerase</keyword>
<dbReference type="NCBIfam" id="NF011501">
    <property type="entry name" value="PRK14939.1"/>
    <property type="match status" value="1"/>
</dbReference>
<comment type="caution">
    <text evidence="13">The sequence shown here is derived from an EMBL/GenBank/DDBJ whole genome shotgun (WGS) entry which is preliminary data.</text>
</comment>
<evidence type="ECO:0000256" key="8">
    <source>
        <dbReference type="ARBA" id="ARBA00023029"/>
    </source>
</evidence>
<comment type="catalytic activity">
    <reaction evidence="1 11">
        <text>ATP-dependent breakage, passage and rejoining of double-stranded DNA.</text>
        <dbReference type="EC" id="5.6.2.2"/>
    </reaction>
</comment>
<dbReference type="InterPro" id="IPR013760">
    <property type="entry name" value="Topo_IIA-like_dom_sf"/>
</dbReference>
<dbReference type="InterPro" id="IPR001241">
    <property type="entry name" value="Topo_IIA"/>
</dbReference>
<dbReference type="NCBIfam" id="NF004189">
    <property type="entry name" value="PRK05644.1"/>
    <property type="match status" value="1"/>
</dbReference>
<evidence type="ECO:0000259" key="12">
    <source>
        <dbReference type="PROSITE" id="PS50880"/>
    </source>
</evidence>
<dbReference type="CDD" id="cd03366">
    <property type="entry name" value="TOPRIM_TopoIIA_GyrB"/>
    <property type="match status" value="1"/>
</dbReference>
<comment type="cofactor">
    <cofactor evidence="11">
        <name>Mg(2+)</name>
        <dbReference type="ChEBI" id="CHEBI:18420"/>
    </cofactor>
    <cofactor evidence="11">
        <name>Mn(2+)</name>
        <dbReference type="ChEBI" id="CHEBI:29035"/>
    </cofactor>
    <cofactor evidence="11">
        <name>Ca(2+)</name>
        <dbReference type="ChEBI" id="CHEBI:29108"/>
    </cofactor>
    <text evidence="11">Binds two Mg(2+) per subunit. The magnesium ions form salt bridges with both the protein and the DNA. Can also accept other divalent metal cations, such as Mn(2+) or Ca(2+).</text>
</comment>
<evidence type="ECO:0000256" key="9">
    <source>
        <dbReference type="ARBA" id="ARBA00023125"/>
    </source>
</evidence>
<dbReference type="HAMAP" id="MF_01898">
    <property type="entry name" value="GyrB"/>
    <property type="match status" value="1"/>
</dbReference>
<organism evidence="13 14">
    <name type="scientific">Paraburkholderia ferrariae</name>
    <dbReference type="NCBI Taxonomy" id="386056"/>
    <lineage>
        <taxon>Bacteria</taxon>
        <taxon>Pseudomonadati</taxon>
        <taxon>Pseudomonadota</taxon>
        <taxon>Betaproteobacteria</taxon>
        <taxon>Burkholderiales</taxon>
        <taxon>Burkholderiaceae</taxon>
        <taxon>Paraburkholderia</taxon>
    </lineage>
</organism>
<feature type="site" description="Interaction with DNA" evidence="11">
    <location>
        <position position="476"/>
    </location>
</feature>
<evidence type="ECO:0000313" key="14">
    <source>
        <dbReference type="Proteomes" id="UP001489897"/>
    </source>
</evidence>
<feature type="binding site" evidence="11">
    <location>
        <position position="448"/>
    </location>
    <ligand>
        <name>Mg(2+)</name>
        <dbReference type="ChEBI" id="CHEBI:18420"/>
        <label>1</label>
        <note>catalytic</note>
    </ligand>
</feature>
<feature type="domain" description="Toprim" evidence="12">
    <location>
        <begin position="442"/>
        <end position="557"/>
    </location>
</feature>
<dbReference type="PANTHER" id="PTHR45866:SF1">
    <property type="entry name" value="DNA GYRASE SUBUNIT B, MITOCHONDRIAL"/>
    <property type="match status" value="1"/>
</dbReference>
<dbReference type="InterPro" id="IPR020568">
    <property type="entry name" value="Ribosomal_Su5_D2-typ_SF"/>
</dbReference>
<dbReference type="CDD" id="cd00822">
    <property type="entry name" value="TopoII_Trans_DNA_gyrase"/>
    <property type="match status" value="1"/>
</dbReference>
<dbReference type="InterPro" id="IPR036890">
    <property type="entry name" value="HATPase_C_sf"/>
</dbReference>
<evidence type="ECO:0000256" key="1">
    <source>
        <dbReference type="ARBA" id="ARBA00000185"/>
    </source>
</evidence>
<dbReference type="GO" id="GO:0003918">
    <property type="term" value="F:DNA topoisomerase type II (double strand cut, ATP-hydrolyzing) activity"/>
    <property type="evidence" value="ECO:0007669"/>
    <property type="project" value="UniProtKB-EC"/>
</dbReference>
<sequence>MTDTNNSQPDNSSYGASSIQILEGLEAVRKRPGMYIGDTSDGTGLHHLVFEVLDNSIDEALAGYCNDIRVVIHADNSISITDNGRGIPTDVKMDDKHDPKRSAAEIVMTELHAGGKFDQNSYKVSGGLHGVGVSCVNALSSFLRLTVRRNGKKHFMEFHRGVPQNRVLEERDGHTVSPMQLLGDTENRGTEVHFMADETIFGSVEYHYDILAKRIRELSFLNNGVRIRLTDQRTGKEDDFAFAGGVKGFVEYINKAKQVLHPNIFYISGEKDGVGVEVAMQWNDSYNESVLCFTNNIPQRDGGTHLTGLRAAMTRVINKYIADNEIAKKAKVETSGDDMREGLSCVLSVKVPEPKFSSQTKDKLVSSEVRAPVEDVVAKALEEFLLETPNDAKTICGKIVDAARARDAARKAREMTRRKGVLDGVGLPGKLADCQEKDPAKSEVYIVEGDSAGGSAKQGRDRKFQAILPLRGKVLNVEKARYDKLLSSEQIVTLITALGCGIGKDDYNLDKLRYHRIIIMTDADVDGAHIRTLLLTFFYRQMPEMIERGYVYIAQPPLYKLKAGKDERYLKDDSELNAHMLRLALQGSELVPNEGATPISGDALGELARSYQLARGVVDRLSRLYDERALEAIMDGVAIDLSSEASTEASARALEAQLRDDPLKPEVSVVPMYDQVREQRSLRVERRHHGNVKVSVIDEEFQLTADYQQLVNTANTFKGLIGKNAVIKRGERSMAVNDFKSAMKWLIADAERNVSKQRYKGLGEMNPGQLWETTMDPTVRRLLRVQIEDAIAADGIFTTLMGDDVEPRRAFIESNALRAGNIDV</sequence>
<dbReference type="SMART" id="SM00433">
    <property type="entry name" value="TOP2c"/>
    <property type="match status" value="1"/>
</dbReference>
<dbReference type="InterPro" id="IPR000565">
    <property type="entry name" value="Topo_IIA_B"/>
</dbReference>
<dbReference type="PROSITE" id="PS50880">
    <property type="entry name" value="TOPRIM"/>
    <property type="match status" value="1"/>
</dbReference>
<dbReference type="InterPro" id="IPR006171">
    <property type="entry name" value="TOPRIM_dom"/>
</dbReference>